<dbReference type="EMBL" id="MU004188">
    <property type="protein sequence ID" value="KAF2495752.1"/>
    <property type="molecule type" value="Genomic_DNA"/>
</dbReference>
<keyword evidence="2" id="KW-1185">Reference proteome</keyword>
<protein>
    <submittedName>
        <fullName evidence="1">Uncharacterized protein</fullName>
    </submittedName>
</protein>
<accession>A0A6A6QUD5</accession>
<name>A0A6A6QUD5_9PEZI</name>
<dbReference type="OrthoDB" id="3780330at2759"/>
<sequence length="277" mass="30601">MKRYCAYLCLLESTERQDEFETMKLMSLLQRVLLPLFLLLHLALSVYTQLDRNLLEKGGVLWSGILPINAGTTISDQDLANLAREAYQEMASDYKAKRDDKTLPSRFKPGDRPSVLAALVNPDGSRIFFSTNVKGLLSVLVALTPLGGPDQKIIQALNRCQLSVEEITVESSRDDIKHVNKAACAEILLAHEYFVYTQNGEIGQSRILAVERRGPDTPVQVTLKPFCDIIPGQPARGTYGCLGVMNELGVTGVNIEPNGDPLRPEISLGQMIQQTLC</sequence>
<dbReference type="AlphaFoldDB" id="A0A6A6QUD5"/>
<organism evidence="1 2">
    <name type="scientific">Lophium mytilinum</name>
    <dbReference type="NCBI Taxonomy" id="390894"/>
    <lineage>
        <taxon>Eukaryota</taxon>
        <taxon>Fungi</taxon>
        <taxon>Dikarya</taxon>
        <taxon>Ascomycota</taxon>
        <taxon>Pezizomycotina</taxon>
        <taxon>Dothideomycetes</taxon>
        <taxon>Pleosporomycetidae</taxon>
        <taxon>Mytilinidiales</taxon>
        <taxon>Mytilinidiaceae</taxon>
        <taxon>Lophium</taxon>
    </lineage>
</organism>
<proteinExistence type="predicted"/>
<dbReference type="Proteomes" id="UP000799750">
    <property type="component" value="Unassembled WGS sequence"/>
</dbReference>
<reference evidence="1" key="1">
    <citation type="journal article" date="2020" name="Stud. Mycol.">
        <title>101 Dothideomycetes genomes: a test case for predicting lifestyles and emergence of pathogens.</title>
        <authorList>
            <person name="Haridas S."/>
            <person name="Albert R."/>
            <person name="Binder M."/>
            <person name="Bloem J."/>
            <person name="Labutti K."/>
            <person name="Salamov A."/>
            <person name="Andreopoulos B."/>
            <person name="Baker S."/>
            <person name="Barry K."/>
            <person name="Bills G."/>
            <person name="Bluhm B."/>
            <person name="Cannon C."/>
            <person name="Castanera R."/>
            <person name="Culley D."/>
            <person name="Daum C."/>
            <person name="Ezra D."/>
            <person name="Gonzalez J."/>
            <person name="Henrissat B."/>
            <person name="Kuo A."/>
            <person name="Liang C."/>
            <person name="Lipzen A."/>
            <person name="Lutzoni F."/>
            <person name="Magnuson J."/>
            <person name="Mondo S."/>
            <person name="Nolan M."/>
            <person name="Ohm R."/>
            <person name="Pangilinan J."/>
            <person name="Park H.-J."/>
            <person name="Ramirez L."/>
            <person name="Alfaro M."/>
            <person name="Sun H."/>
            <person name="Tritt A."/>
            <person name="Yoshinaga Y."/>
            <person name="Zwiers L.-H."/>
            <person name="Turgeon B."/>
            <person name="Goodwin S."/>
            <person name="Spatafora J."/>
            <person name="Crous P."/>
            <person name="Grigoriev I."/>
        </authorList>
    </citation>
    <scope>NUCLEOTIDE SEQUENCE</scope>
    <source>
        <strain evidence="1">CBS 269.34</strain>
    </source>
</reference>
<evidence type="ECO:0000313" key="1">
    <source>
        <dbReference type="EMBL" id="KAF2495752.1"/>
    </source>
</evidence>
<gene>
    <name evidence="1" type="ORF">BU16DRAFT_538391</name>
</gene>
<evidence type="ECO:0000313" key="2">
    <source>
        <dbReference type="Proteomes" id="UP000799750"/>
    </source>
</evidence>